<feature type="coiled-coil region" evidence="1">
    <location>
        <begin position="60"/>
        <end position="87"/>
    </location>
</feature>
<sequence>MGEGTAIRPGEASRPLTFLTPRGQLADARSARAVAEEGERALRADLDQIRLRASEEGERRRGASREVEEVRKALAEQRAEVAEAQRAGGVAREKLRGLEGELV</sequence>
<comment type="caution">
    <text evidence="3">The sequence shown here is derived from an EMBL/GenBank/DDBJ whole genome shotgun (WGS) entry which is preliminary data.</text>
</comment>
<organism evidence="3 4">
    <name type="scientific">Chiloscyllium punctatum</name>
    <name type="common">Brownbanded bambooshark</name>
    <name type="synonym">Hemiscyllium punctatum</name>
    <dbReference type="NCBI Taxonomy" id="137246"/>
    <lineage>
        <taxon>Eukaryota</taxon>
        <taxon>Metazoa</taxon>
        <taxon>Chordata</taxon>
        <taxon>Craniata</taxon>
        <taxon>Vertebrata</taxon>
        <taxon>Chondrichthyes</taxon>
        <taxon>Elasmobranchii</taxon>
        <taxon>Galeomorphii</taxon>
        <taxon>Galeoidea</taxon>
        <taxon>Orectolobiformes</taxon>
        <taxon>Hemiscylliidae</taxon>
        <taxon>Chiloscyllium</taxon>
    </lineage>
</organism>
<feature type="non-terminal residue" evidence="3">
    <location>
        <position position="103"/>
    </location>
</feature>
<proteinExistence type="predicted"/>
<dbReference type="EMBL" id="BEZZ01235376">
    <property type="protein sequence ID" value="GCC48120.1"/>
    <property type="molecule type" value="Genomic_DNA"/>
</dbReference>
<keyword evidence="4" id="KW-1185">Reference proteome</keyword>
<keyword evidence="1" id="KW-0175">Coiled coil</keyword>
<evidence type="ECO:0000256" key="2">
    <source>
        <dbReference type="SAM" id="MobiDB-lite"/>
    </source>
</evidence>
<protein>
    <submittedName>
        <fullName evidence="3">Uncharacterized protein</fullName>
    </submittedName>
</protein>
<accession>A0A401TZS2</accession>
<dbReference type="AlphaFoldDB" id="A0A401TZS2"/>
<gene>
    <name evidence="3" type="ORF">chiPu_0032391</name>
</gene>
<evidence type="ECO:0000313" key="3">
    <source>
        <dbReference type="EMBL" id="GCC48120.1"/>
    </source>
</evidence>
<feature type="region of interest" description="Disordered" evidence="2">
    <location>
        <begin position="1"/>
        <end position="24"/>
    </location>
</feature>
<evidence type="ECO:0000256" key="1">
    <source>
        <dbReference type="SAM" id="Coils"/>
    </source>
</evidence>
<evidence type="ECO:0000313" key="4">
    <source>
        <dbReference type="Proteomes" id="UP000287033"/>
    </source>
</evidence>
<dbReference type="Proteomes" id="UP000287033">
    <property type="component" value="Unassembled WGS sequence"/>
</dbReference>
<reference evidence="3 4" key="1">
    <citation type="journal article" date="2018" name="Nat. Ecol. Evol.">
        <title>Shark genomes provide insights into elasmobranch evolution and the origin of vertebrates.</title>
        <authorList>
            <person name="Hara Y"/>
            <person name="Yamaguchi K"/>
            <person name="Onimaru K"/>
            <person name="Kadota M"/>
            <person name="Koyanagi M"/>
            <person name="Keeley SD"/>
            <person name="Tatsumi K"/>
            <person name="Tanaka K"/>
            <person name="Motone F"/>
            <person name="Kageyama Y"/>
            <person name="Nozu R"/>
            <person name="Adachi N"/>
            <person name="Nishimura O"/>
            <person name="Nakagawa R"/>
            <person name="Tanegashima C"/>
            <person name="Kiyatake I"/>
            <person name="Matsumoto R"/>
            <person name="Murakumo K"/>
            <person name="Nishida K"/>
            <person name="Terakita A"/>
            <person name="Kuratani S"/>
            <person name="Sato K"/>
            <person name="Hyodo S Kuraku.S."/>
        </authorList>
    </citation>
    <scope>NUCLEOTIDE SEQUENCE [LARGE SCALE GENOMIC DNA]</scope>
</reference>
<name>A0A401TZS2_CHIPU</name>